<protein>
    <submittedName>
        <fullName evidence="2">Uncharacterized protein</fullName>
    </submittedName>
</protein>
<evidence type="ECO:0000256" key="1">
    <source>
        <dbReference type="SAM" id="MobiDB-lite"/>
    </source>
</evidence>
<comment type="caution">
    <text evidence="2">The sequence shown here is derived from an EMBL/GenBank/DDBJ whole genome shotgun (WGS) entry which is preliminary data.</text>
</comment>
<dbReference type="AlphaFoldDB" id="A0AAV9WV85"/>
<name>A0AAV9WV85_9PEZI</name>
<organism evidence="2 3">
    <name type="scientific">Arthrobotrys musiformis</name>
    <dbReference type="NCBI Taxonomy" id="47236"/>
    <lineage>
        <taxon>Eukaryota</taxon>
        <taxon>Fungi</taxon>
        <taxon>Dikarya</taxon>
        <taxon>Ascomycota</taxon>
        <taxon>Pezizomycotina</taxon>
        <taxon>Orbiliomycetes</taxon>
        <taxon>Orbiliales</taxon>
        <taxon>Orbiliaceae</taxon>
        <taxon>Arthrobotrys</taxon>
    </lineage>
</organism>
<keyword evidence="3" id="KW-1185">Reference proteome</keyword>
<gene>
    <name evidence="2" type="ORF">TWF481_000954</name>
</gene>
<accession>A0AAV9WV85</accession>
<evidence type="ECO:0000313" key="3">
    <source>
        <dbReference type="Proteomes" id="UP001370758"/>
    </source>
</evidence>
<feature type="compositionally biased region" description="Basic and acidic residues" evidence="1">
    <location>
        <begin position="48"/>
        <end position="61"/>
    </location>
</feature>
<evidence type="ECO:0000313" key="2">
    <source>
        <dbReference type="EMBL" id="KAK6512056.1"/>
    </source>
</evidence>
<dbReference type="Proteomes" id="UP001370758">
    <property type="component" value="Unassembled WGS sequence"/>
</dbReference>
<feature type="region of interest" description="Disordered" evidence="1">
    <location>
        <begin position="1"/>
        <end position="61"/>
    </location>
</feature>
<reference evidence="2 3" key="1">
    <citation type="submission" date="2023-08" db="EMBL/GenBank/DDBJ databases">
        <authorList>
            <person name="Palmer J.M."/>
        </authorList>
    </citation>
    <scope>NUCLEOTIDE SEQUENCE [LARGE SCALE GENOMIC DNA]</scope>
    <source>
        <strain evidence="2 3">TWF481</strain>
    </source>
</reference>
<sequence length="61" mass="6909">MSSSSTSAAKPNSSPPKKQQQHVTHQIPEIKGPYNPRENKMTIPKSPYPRETRPPEKPSLW</sequence>
<feature type="compositionally biased region" description="Low complexity" evidence="1">
    <location>
        <begin position="1"/>
        <end position="18"/>
    </location>
</feature>
<dbReference type="EMBL" id="JAVHJL010000001">
    <property type="protein sequence ID" value="KAK6512056.1"/>
    <property type="molecule type" value="Genomic_DNA"/>
</dbReference>
<proteinExistence type="predicted"/>